<feature type="region of interest" description="Disordered" evidence="1">
    <location>
        <begin position="208"/>
        <end position="233"/>
    </location>
</feature>
<name>A0ABT7J9Z2_9ACTN</name>
<evidence type="ECO:0000259" key="3">
    <source>
        <dbReference type="Pfam" id="PF06863"/>
    </source>
</evidence>
<dbReference type="EMBL" id="JASJUS010000054">
    <property type="protein sequence ID" value="MDL2081679.1"/>
    <property type="molecule type" value="Genomic_DNA"/>
</dbReference>
<organism evidence="4 5">
    <name type="scientific">Streptomyces fuscus</name>
    <dbReference type="NCBI Taxonomy" id="3048495"/>
    <lineage>
        <taxon>Bacteria</taxon>
        <taxon>Bacillati</taxon>
        <taxon>Actinomycetota</taxon>
        <taxon>Actinomycetes</taxon>
        <taxon>Kitasatosporales</taxon>
        <taxon>Streptomycetaceae</taxon>
        <taxon>Streptomyces</taxon>
    </lineage>
</organism>
<dbReference type="Pfam" id="PF06742">
    <property type="entry name" value="DUF1214"/>
    <property type="match status" value="1"/>
</dbReference>
<accession>A0ABT7J9Z2</accession>
<gene>
    <name evidence="4" type="ORF">QNN03_35155</name>
</gene>
<dbReference type="SUPFAM" id="SSF160935">
    <property type="entry name" value="VPA0735-like"/>
    <property type="match status" value="1"/>
</dbReference>
<protein>
    <submittedName>
        <fullName evidence="4">DUF1254 domain-containing protein</fullName>
    </submittedName>
</protein>
<dbReference type="Pfam" id="PF06863">
    <property type="entry name" value="DUF1254"/>
    <property type="match status" value="1"/>
</dbReference>
<dbReference type="PANTHER" id="PTHR36509">
    <property type="entry name" value="BLL3101 PROTEIN"/>
    <property type="match status" value="1"/>
</dbReference>
<keyword evidence="5" id="KW-1185">Reference proteome</keyword>
<dbReference type="Gene3D" id="2.60.40.1610">
    <property type="entry name" value="Domain of unknown function DUF1254"/>
    <property type="match status" value="1"/>
</dbReference>
<feature type="domain" description="DUF1214" evidence="2">
    <location>
        <begin position="359"/>
        <end position="462"/>
    </location>
</feature>
<dbReference type="PANTHER" id="PTHR36509:SF2">
    <property type="entry name" value="BLL3101 PROTEIN"/>
    <property type="match status" value="1"/>
</dbReference>
<dbReference type="InterPro" id="IPR010679">
    <property type="entry name" value="DUF1254"/>
</dbReference>
<sequence>MQNWSPDFSIATPPARYLRADRVERDDSPINDVLYEARVLDAYTIGVQAYVYGWPAVENWRIRARFLDPAAPQHAPLNTFLHEPELADHRYELFVTPNADLLYSEAFFDLRDEPMVLHVPDTGDMRYWAAQILDSFTDTAANISNRSVGSGPGDYALIGPGWNRALPAGITEVPVPTNTGLVLLRTLPESPTELDSARRVQEQFTLTPLSHHGGTTPYEPTPVPASDPRRDVPATQDELSTSLAFFTVLNRALGEGGIRPGEDGLMPLFARIGVGPGLDFVPDSLDSATREGLTRALADGWRLVQARSATARTRIRDGWVLPEPEAQVGSYGYDYLQRAGVAHRGVYANTQVEYAALPALLDSDGRPLDGSARYTVRFEAGALPQVEAYWSVTYYALPGRTLLDHPSGRTTVSSLDTGLVHNADGSLDLHIQADDPGEGRRHNWLPSAPGAFQLILRAYRPTDPAIHFGEWSPPAIVRH</sequence>
<dbReference type="InterPro" id="IPR037049">
    <property type="entry name" value="DUF1214_C_sf"/>
</dbReference>
<dbReference type="InterPro" id="IPR037050">
    <property type="entry name" value="DUF1254_sf"/>
</dbReference>
<feature type="domain" description="DUF1254" evidence="3">
    <location>
        <begin position="78"/>
        <end position="208"/>
    </location>
</feature>
<evidence type="ECO:0000259" key="2">
    <source>
        <dbReference type="Pfam" id="PF06742"/>
    </source>
</evidence>
<evidence type="ECO:0000313" key="4">
    <source>
        <dbReference type="EMBL" id="MDL2081679.1"/>
    </source>
</evidence>
<proteinExistence type="predicted"/>
<reference evidence="4 5" key="1">
    <citation type="submission" date="2023-05" db="EMBL/GenBank/DDBJ databases">
        <title>Streptomyces fuscus sp. nov., a brown-black pigment producing actinomyces isolated from dry sand of Sea duck farm.</title>
        <authorList>
            <person name="Xie J."/>
            <person name="Shen N."/>
        </authorList>
    </citation>
    <scope>NUCLEOTIDE SEQUENCE [LARGE SCALE GENOMIC DNA]</scope>
    <source>
        <strain evidence="4 5">GXMU-J15</strain>
    </source>
</reference>
<dbReference type="RefSeq" id="WP_285436992.1">
    <property type="nucleotide sequence ID" value="NZ_JASJUS010000054.1"/>
</dbReference>
<dbReference type="Gene3D" id="2.60.120.600">
    <property type="entry name" value="Domain of unknown function DUF1214, C-terminal domain"/>
    <property type="match status" value="1"/>
</dbReference>
<comment type="caution">
    <text evidence="4">The sequence shown here is derived from an EMBL/GenBank/DDBJ whole genome shotgun (WGS) entry which is preliminary data.</text>
</comment>
<dbReference type="Proteomes" id="UP001241926">
    <property type="component" value="Unassembled WGS sequence"/>
</dbReference>
<evidence type="ECO:0000313" key="5">
    <source>
        <dbReference type="Proteomes" id="UP001241926"/>
    </source>
</evidence>
<dbReference type="InterPro" id="IPR010621">
    <property type="entry name" value="DUF1214"/>
</dbReference>
<evidence type="ECO:0000256" key="1">
    <source>
        <dbReference type="SAM" id="MobiDB-lite"/>
    </source>
</evidence>